<protein>
    <submittedName>
        <fullName evidence="2">Uncharacterized protein</fullName>
    </submittedName>
</protein>
<sequence>MGTASYNPDGEPSPLSSPVGPLSTSPESDPFMRRLSGQTEDSMRYSAETLSSGYDHLSR</sequence>
<dbReference type="STRING" id="1448318.A0A319EAY1"/>
<evidence type="ECO:0000313" key="3">
    <source>
        <dbReference type="Proteomes" id="UP000248423"/>
    </source>
</evidence>
<dbReference type="VEuPathDB" id="FungiDB:BO78DRAFT_396597"/>
<dbReference type="Proteomes" id="UP000248423">
    <property type="component" value="Unassembled WGS sequence"/>
</dbReference>
<dbReference type="AlphaFoldDB" id="A0A319EAY1"/>
<feature type="region of interest" description="Disordered" evidence="1">
    <location>
        <begin position="1"/>
        <end position="59"/>
    </location>
</feature>
<reference evidence="2 3" key="1">
    <citation type="submission" date="2018-02" db="EMBL/GenBank/DDBJ databases">
        <title>The genomes of Aspergillus section Nigri reveals drivers in fungal speciation.</title>
        <authorList>
            <consortium name="DOE Joint Genome Institute"/>
            <person name="Vesth T.C."/>
            <person name="Nybo J."/>
            <person name="Theobald S."/>
            <person name="Brandl J."/>
            <person name="Frisvad J.C."/>
            <person name="Nielsen K.F."/>
            <person name="Lyhne E.K."/>
            <person name="Kogle M.E."/>
            <person name="Kuo A."/>
            <person name="Riley R."/>
            <person name="Clum A."/>
            <person name="Nolan M."/>
            <person name="Lipzen A."/>
            <person name="Salamov A."/>
            <person name="Henrissat B."/>
            <person name="Wiebenga A."/>
            <person name="De vries R.P."/>
            <person name="Grigoriev I.V."/>
            <person name="Mortensen U.H."/>
            <person name="Andersen M.R."/>
            <person name="Baker S.E."/>
        </authorList>
    </citation>
    <scope>NUCLEOTIDE SEQUENCE [LARGE SCALE GENOMIC DNA]</scope>
    <source>
        <strain evidence="2 3">CBS 121057</strain>
    </source>
</reference>
<evidence type="ECO:0000256" key="1">
    <source>
        <dbReference type="SAM" id="MobiDB-lite"/>
    </source>
</evidence>
<organism evidence="2 3">
    <name type="scientific">Aspergillus sclerotiicarbonarius (strain CBS 121057 / IBT 28362)</name>
    <dbReference type="NCBI Taxonomy" id="1448318"/>
    <lineage>
        <taxon>Eukaryota</taxon>
        <taxon>Fungi</taxon>
        <taxon>Dikarya</taxon>
        <taxon>Ascomycota</taxon>
        <taxon>Pezizomycotina</taxon>
        <taxon>Eurotiomycetes</taxon>
        <taxon>Eurotiomycetidae</taxon>
        <taxon>Eurotiales</taxon>
        <taxon>Aspergillaceae</taxon>
        <taxon>Aspergillus</taxon>
        <taxon>Aspergillus subgen. Circumdati</taxon>
    </lineage>
</organism>
<gene>
    <name evidence="2" type="ORF">BO78DRAFT_396597</name>
</gene>
<feature type="compositionally biased region" description="Low complexity" evidence="1">
    <location>
        <begin position="12"/>
        <end position="26"/>
    </location>
</feature>
<dbReference type="EMBL" id="KZ826343">
    <property type="protein sequence ID" value="PYI07302.1"/>
    <property type="molecule type" value="Genomic_DNA"/>
</dbReference>
<evidence type="ECO:0000313" key="2">
    <source>
        <dbReference type="EMBL" id="PYI07302.1"/>
    </source>
</evidence>
<accession>A0A319EAY1</accession>
<name>A0A319EAY1_ASPSB</name>
<proteinExistence type="predicted"/>
<keyword evidence="3" id="KW-1185">Reference proteome</keyword>